<dbReference type="SUPFAM" id="SSF53335">
    <property type="entry name" value="S-adenosyl-L-methionine-dependent methyltransferases"/>
    <property type="match status" value="1"/>
</dbReference>
<dbReference type="EMBL" id="FMWP01000014">
    <property type="protein sequence ID" value="SCZ90591.1"/>
    <property type="molecule type" value="Genomic_DNA"/>
</dbReference>
<dbReference type="Pfam" id="PF10294">
    <property type="entry name" value="Methyltransf_16"/>
    <property type="match status" value="1"/>
</dbReference>
<proteinExistence type="predicted"/>
<evidence type="ECO:0000313" key="3">
    <source>
        <dbReference type="Proteomes" id="UP000249723"/>
    </source>
</evidence>
<gene>
    <name evidence="2" type="ORF">BZ3500_MVSOF-1268-A1-R1_CHR1-3G02085</name>
</gene>
<dbReference type="STRING" id="289078.A0A2X0KW92"/>
<sequence>MSSSSLPPSILNVPTLAIPVDDVDEEIFLLYTRKLGLVETNSRTSSSEGAAKTLPPGLGFLDTTKEVIVVPLLIEPSENTSSPTKSKNGKISKKKTGRGGGPLLPKELEVMVCQDLQALRHRKGDTGESRTWRFTGHNEDDCVTHHHFYPSLRRIGPLAHLVSPQSTQTRSMLENPTHPPTYPPNSIHLAHHFLKDHYFPSPLHPPLFPSLSHLRVLELGSGTGFLGCALAPFFGHWTFTDQFESLALIQRTLNKNQANDLALMDPRRVEVQELDWVEEAKDSSSNSNSTNYPNESQKNREDLEPHLIIASDCIYNPSLAKPLARTIAKRAIKGKTVVLVASELRDQDALEIFLAEWIELNFEVRRLVFDQNSKGPGLGGNEFVVWIGWKV</sequence>
<dbReference type="GO" id="GO:0008757">
    <property type="term" value="F:S-adenosylmethionine-dependent methyltransferase activity"/>
    <property type="evidence" value="ECO:0007669"/>
    <property type="project" value="UniProtKB-ARBA"/>
</dbReference>
<name>A0A2X0KW92_9BASI</name>
<reference evidence="3" key="1">
    <citation type="submission" date="2016-10" db="EMBL/GenBank/DDBJ databases">
        <authorList>
            <person name="Jeantristanb JTB J.-T."/>
            <person name="Ricardo R."/>
        </authorList>
    </citation>
    <scope>NUCLEOTIDE SEQUENCE [LARGE SCALE GENOMIC DNA]</scope>
</reference>
<organism evidence="2 3">
    <name type="scientific">Microbotryum saponariae</name>
    <dbReference type="NCBI Taxonomy" id="289078"/>
    <lineage>
        <taxon>Eukaryota</taxon>
        <taxon>Fungi</taxon>
        <taxon>Dikarya</taxon>
        <taxon>Basidiomycota</taxon>
        <taxon>Pucciniomycotina</taxon>
        <taxon>Microbotryomycetes</taxon>
        <taxon>Microbotryales</taxon>
        <taxon>Microbotryaceae</taxon>
        <taxon>Microbotryum</taxon>
    </lineage>
</organism>
<feature type="compositionally biased region" description="Low complexity" evidence="1">
    <location>
        <begin position="283"/>
        <end position="296"/>
    </location>
</feature>
<keyword evidence="3" id="KW-1185">Reference proteome</keyword>
<feature type="region of interest" description="Disordered" evidence="1">
    <location>
        <begin position="278"/>
        <end position="299"/>
    </location>
</feature>
<dbReference type="PANTHER" id="PTHR14614">
    <property type="entry name" value="HEPATOCELLULAR CARCINOMA-ASSOCIATED ANTIGEN"/>
    <property type="match status" value="1"/>
</dbReference>
<evidence type="ECO:0000256" key="1">
    <source>
        <dbReference type="SAM" id="MobiDB-lite"/>
    </source>
</evidence>
<dbReference type="InterPro" id="IPR019410">
    <property type="entry name" value="Methyltransf_16"/>
</dbReference>
<evidence type="ECO:0000313" key="2">
    <source>
        <dbReference type="EMBL" id="SCZ90591.1"/>
    </source>
</evidence>
<feature type="region of interest" description="Disordered" evidence="1">
    <location>
        <begin position="77"/>
        <end position="103"/>
    </location>
</feature>
<dbReference type="AlphaFoldDB" id="A0A2X0KW92"/>
<dbReference type="PANTHER" id="PTHR14614:SF109">
    <property type="entry name" value="RIBOSOMAL LYSINE N-METHYLTRANSFERASE 5"/>
    <property type="match status" value="1"/>
</dbReference>
<dbReference type="Gene3D" id="3.40.50.150">
    <property type="entry name" value="Vaccinia Virus protein VP39"/>
    <property type="match status" value="1"/>
</dbReference>
<dbReference type="Proteomes" id="UP000249723">
    <property type="component" value="Unassembled WGS sequence"/>
</dbReference>
<dbReference type="GO" id="GO:0005829">
    <property type="term" value="C:cytosol"/>
    <property type="evidence" value="ECO:0007669"/>
    <property type="project" value="TreeGrafter"/>
</dbReference>
<dbReference type="GO" id="GO:0032991">
    <property type="term" value="C:protein-containing complex"/>
    <property type="evidence" value="ECO:0007669"/>
    <property type="project" value="TreeGrafter"/>
</dbReference>
<dbReference type="OrthoDB" id="2529286at2759"/>
<dbReference type="InterPro" id="IPR029063">
    <property type="entry name" value="SAM-dependent_MTases_sf"/>
</dbReference>
<feature type="compositionally biased region" description="Basic residues" evidence="1">
    <location>
        <begin position="87"/>
        <end position="97"/>
    </location>
</feature>
<accession>A0A2X0KW92</accession>
<protein>
    <submittedName>
        <fullName evidence="2">BZ3500_MvSof-1268-A1-R1_Chr1-3g02085 protein</fullName>
    </submittedName>
</protein>